<dbReference type="PANTHER" id="PTHR12110:SF41">
    <property type="entry name" value="INOSOSE DEHYDRATASE"/>
    <property type="match status" value="1"/>
</dbReference>
<dbReference type="OrthoDB" id="9804047at2"/>
<dbReference type="EMBL" id="FQVC01000001">
    <property type="protein sequence ID" value="SHE36237.1"/>
    <property type="molecule type" value="Genomic_DNA"/>
</dbReference>
<gene>
    <name evidence="2" type="ORF">SAMN02745223_00169</name>
</gene>
<dbReference type="InterPro" id="IPR013022">
    <property type="entry name" value="Xyl_isomerase-like_TIM-brl"/>
</dbReference>
<dbReference type="SUPFAM" id="SSF51658">
    <property type="entry name" value="Xylose isomerase-like"/>
    <property type="match status" value="1"/>
</dbReference>
<protein>
    <submittedName>
        <fullName evidence="2">Inosose dehydratase</fullName>
    </submittedName>
</protein>
<dbReference type="InterPro" id="IPR036237">
    <property type="entry name" value="Xyl_isomerase-like_sf"/>
</dbReference>
<sequence length="284" mass="30948">MLIGNAPCSWGITYPTGNSFTWQQYLDEVAAAGYRGTELGPFGFLPKDPAMLTSELDKRGLTMIGATHVHTFGDASTANILMETLRELAPLLVDLQAKHLVIMDESNWYPAGKEGVLDVAGWRALTSMVRDAQALVEGEYGLKLSFHPHVGTGVELEDQIDRLLAETNIDLCFDTGHHAFWGQDPLAYMQKVWGRIAYMHLKNVNGAVRQLVLDGEVTVAQSYGEGVMCPLPDGVVDIQAVMRFLAAKGYDGPVVVEQDVAADATETPLQLAARNLAYMNAIVP</sequence>
<dbReference type="InterPro" id="IPR050312">
    <property type="entry name" value="IolE/XylAMocC-like"/>
</dbReference>
<evidence type="ECO:0000313" key="2">
    <source>
        <dbReference type="EMBL" id="SHE36237.1"/>
    </source>
</evidence>
<dbReference type="RefSeq" id="WP_072866428.1">
    <property type="nucleotide sequence ID" value="NZ_FQVC01000001.1"/>
</dbReference>
<dbReference type="Pfam" id="PF01261">
    <property type="entry name" value="AP_endonuc_2"/>
    <property type="match status" value="1"/>
</dbReference>
<organism evidence="2">
    <name type="scientific">Devosia limi DSM 17137</name>
    <dbReference type="NCBI Taxonomy" id="1121477"/>
    <lineage>
        <taxon>Bacteria</taxon>
        <taxon>Pseudomonadati</taxon>
        <taxon>Pseudomonadota</taxon>
        <taxon>Alphaproteobacteria</taxon>
        <taxon>Hyphomicrobiales</taxon>
        <taxon>Devosiaceae</taxon>
        <taxon>Devosia</taxon>
    </lineage>
</organism>
<evidence type="ECO:0000259" key="1">
    <source>
        <dbReference type="Pfam" id="PF01261"/>
    </source>
</evidence>
<dbReference type="Gene3D" id="3.20.20.150">
    <property type="entry name" value="Divalent-metal-dependent TIM barrel enzymes"/>
    <property type="match status" value="1"/>
</dbReference>
<reference evidence="2" key="1">
    <citation type="submission" date="2016-11" db="EMBL/GenBank/DDBJ databases">
        <authorList>
            <person name="Jaros S."/>
            <person name="Januszkiewicz K."/>
            <person name="Wedrychowicz H."/>
        </authorList>
    </citation>
    <scope>NUCLEOTIDE SEQUENCE [LARGE SCALE GENOMIC DNA]</scope>
    <source>
        <strain evidence="2">DSM 17137</strain>
    </source>
</reference>
<dbReference type="Proteomes" id="UP000184533">
    <property type="component" value="Unassembled WGS sequence"/>
</dbReference>
<name>A0A1M4SW38_9HYPH</name>
<accession>A0A1M4SW38</accession>
<dbReference type="AlphaFoldDB" id="A0A1M4SW38"/>
<proteinExistence type="predicted"/>
<dbReference type="PANTHER" id="PTHR12110">
    <property type="entry name" value="HYDROXYPYRUVATE ISOMERASE"/>
    <property type="match status" value="1"/>
</dbReference>
<feature type="domain" description="Xylose isomerase-like TIM barrel" evidence="1">
    <location>
        <begin position="26"/>
        <end position="270"/>
    </location>
</feature>